<evidence type="ECO:0000256" key="2">
    <source>
        <dbReference type="SAM" id="MobiDB-lite"/>
    </source>
</evidence>
<accession>A0A1F6N340</accession>
<feature type="compositionally biased region" description="Basic and acidic residues" evidence="2">
    <location>
        <begin position="15"/>
        <end position="30"/>
    </location>
</feature>
<feature type="domain" description="Cell envelope-related transcriptional attenuator" evidence="4">
    <location>
        <begin position="125"/>
        <end position="285"/>
    </location>
</feature>
<comment type="caution">
    <text evidence="6">The sequence shown here is derived from an EMBL/GenBank/DDBJ whole genome shotgun (WGS) entry which is preliminary data.</text>
</comment>
<dbReference type="Pfam" id="PF03816">
    <property type="entry name" value="LytR_cpsA_psr"/>
    <property type="match status" value="1"/>
</dbReference>
<dbReference type="PANTHER" id="PTHR33392">
    <property type="entry name" value="POLYISOPRENYL-TEICHOIC ACID--PEPTIDOGLYCAN TEICHOIC ACID TRANSFERASE TAGU"/>
    <property type="match status" value="1"/>
</dbReference>
<dbReference type="InterPro" id="IPR027381">
    <property type="entry name" value="LytR/CpsA/Psr_C"/>
</dbReference>
<keyword evidence="3" id="KW-1133">Transmembrane helix</keyword>
<evidence type="ECO:0000256" key="1">
    <source>
        <dbReference type="ARBA" id="ARBA00006068"/>
    </source>
</evidence>
<gene>
    <name evidence="6" type="ORF">A2983_03525</name>
</gene>
<evidence type="ECO:0000259" key="5">
    <source>
        <dbReference type="Pfam" id="PF13399"/>
    </source>
</evidence>
<dbReference type="InterPro" id="IPR004474">
    <property type="entry name" value="LytR_CpsA_psr"/>
</dbReference>
<name>A0A1F6N340_9BACT</name>
<dbReference type="InterPro" id="IPR050922">
    <property type="entry name" value="LytR/CpsA/Psr_CW_biosynth"/>
</dbReference>
<comment type="similarity">
    <text evidence="1">Belongs to the LytR/CpsA/Psr (LCP) family.</text>
</comment>
<evidence type="ECO:0000313" key="6">
    <source>
        <dbReference type="EMBL" id="OGH78120.1"/>
    </source>
</evidence>
<dbReference type="Gene3D" id="3.30.70.2390">
    <property type="match status" value="1"/>
</dbReference>
<dbReference type="PANTHER" id="PTHR33392:SF6">
    <property type="entry name" value="POLYISOPRENYL-TEICHOIC ACID--PEPTIDOGLYCAN TEICHOIC ACID TRANSFERASE TAGU"/>
    <property type="match status" value="1"/>
</dbReference>
<sequence>MVPHAINFMSEVEEPSNHPPRDFEPNELAKEGKGRRKKALFLLLAIFLLAGSMWWYNSLTVTTDTIRAGVTLEPKKPKSLLKKISYIAFGNSETGNSNLAGAKTDRINILLLGMGGPGHDGPFLTDTIMIASIKPSTKQVALISIPRDLGVDIPGYGYQKINHVNAYGELKKPNWGAAAATELISQTFNIDIPYYIRLDFKAFAEIINELDGVTVTVDRSFTDPMFPAPYDEYQTVSFTAGEQTMDGQTALTFARSRHGNNNEGSDFARARRQQKILLALKQKLSDIGTYLNPLRANNIMNSLESHLTTNMEFDELVSLAKTGQTLDTGRIISLVLDSNPDGFLKSTFTSSGAYILYPKTDNFNAINDSIKLIFNGDPNKAIALTNASAENPFFNADIKNKEKNPVETFAPKTVEPILEIQNGTWNAGLAARVRRRLEFRSIAITTVNNTQEKPISQSKIYVLQKNTPSTILDILVDELKISTTQNIPSTIHPSTSTDILIMLGDDFID</sequence>
<feature type="domain" description="LytR/CpsA/Psr regulator C-terminal" evidence="5">
    <location>
        <begin position="419"/>
        <end position="507"/>
    </location>
</feature>
<evidence type="ECO:0000256" key="3">
    <source>
        <dbReference type="SAM" id="Phobius"/>
    </source>
</evidence>
<dbReference type="Proteomes" id="UP000177040">
    <property type="component" value="Unassembled WGS sequence"/>
</dbReference>
<keyword evidence="3" id="KW-0812">Transmembrane</keyword>
<keyword evidence="3" id="KW-0472">Membrane</keyword>
<dbReference type="Pfam" id="PF13399">
    <property type="entry name" value="LytR_C"/>
    <property type="match status" value="1"/>
</dbReference>
<dbReference type="AlphaFoldDB" id="A0A1F6N340"/>
<feature type="region of interest" description="Disordered" evidence="2">
    <location>
        <begin position="9"/>
        <end position="30"/>
    </location>
</feature>
<organism evidence="6 7">
    <name type="scientific">Candidatus Magasanikbacteria bacterium RIFCSPLOWO2_01_FULL_40_15</name>
    <dbReference type="NCBI Taxonomy" id="1798686"/>
    <lineage>
        <taxon>Bacteria</taxon>
        <taxon>Candidatus Magasanikiibacteriota</taxon>
    </lineage>
</organism>
<reference evidence="6 7" key="1">
    <citation type="journal article" date="2016" name="Nat. Commun.">
        <title>Thousands of microbial genomes shed light on interconnected biogeochemical processes in an aquifer system.</title>
        <authorList>
            <person name="Anantharaman K."/>
            <person name="Brown C.T."/>
            <person name="Hug L.A."/>
            <person name="Sharon I."/>
            <person name="Castelle C.J."/>
            <person name="Probst A.J."/>
            <person name="Thomas B.C."/>
            <person name="Singh A."/>
            <person name="Wilkins M.J."/>
            <person name="Karaoz U."/>
            <person name="Brodie E.L."/>
            <person name="Williams K.H."/>
            <person name="Hubbard S.S."/>
            <person name="Banfield J.F."/>
        </authorList>
    </citation>
    <scope>NUCLEOTIDE SEQUENCE [LARGE SCALE GENOMIC DNA]</scope>
</reference>
<dbReference type="EMBL" id="MFQH01000017">
    <property type="protein sequence ID" value="OGH78120.1"/>
    <property type="molecule type" value="Genomic_DNA"/>
</dbReference>
<feature type="transmembrane region" description="Helical" evidence="3">
    <location>
        <begin position="39"/>
        <end position="56"/>
    </location>
</feature>
<evidence type="ECO:0008006" key="8">
    <source>
        <dbReference type="Google" id="ProtNLM"/>
    </source>
</evidence>
<dbReference type="Gene3D" id="3.40.630.190">
    <property type="entry name" value="LCP protein"/>
    <property type="match status" value="1"/>
</dbReference>
<dbReference type="NCBIfam" id="TIGR00350">
    <property type="entry name" value="lytR_cpsA_psr"/>
    <property type="match status" value="1"/>
</dbReference>
<evidence type="ECO:0000313" key="7">
    <source>
        <dbReference type="Proteomes" id="UP000177040"/>
    </source>
</evidence>
<protein>
    <recommendedName>
        <fullName evidence="8">Cell envelope-related transcriptional attenuator domain-containing protein</fullName>
    </recommendedName>
</protein>
<proteinExistence type="inferred from homology"/>
<evidence type="ECO:0000259" key="4">
    <source>
        <dbReference type="Pfam" id="PF03816"/>
    </source>
</evidence>